<dbReference type="RefSeq" id="WP_092685221.1">
    <property type="nucleotide sequence ID" value="NZ_FODT01000008.1"/>
</dbReference>
<protein>
    <submittedName>
        <fullName evidence="2">Mu-like prophage host-nuclease inhibitor protein Gam</fullName>
    </submittedName>
</protein>
<dbReference type="SUPFAM" id="SSF161266">
    <property type="entry name" value="Gam-like"/>
    <property type="match status" value="1"/>
</dbReference>
<reference evidence="3" key="1">
    <citation type="submission" date="2016-10" db="EMBL/GenBank/DDBJ databases">
        <authorList>
            <person name="Varghese N."/>
            <person name="Submissions S."/>
        </authorList>
    </citation>
    <scope>NUCLEOTIDE SEQUENCE [LARGE SCALE GENOMIC DNA]</scope>
    <source>
        <strain evidence="3">DSM 123</strain>
    </source>
</reference>
<accession>A0A1H8VA04</accession>
<proteinExistence type="predicted"/>
<feature type="coiled-coil region" evidence="1">
    <location>
        <begin position="18"/>
        <end position="45"/>
    </location>
</feature>
<gene>
    <name evidence="2" type="ORF">SAMN05444123_108146</name>
</gene>
<organism evidence="2 3">
    <name type="scientific">Rhodopseudomonas pseudopalustris</name>
    <dbReference type="NCBI Taxonomy" id="1513892"/>
    <lineage>
        <taxon>Bacteria</taxon>
        <taxon>Pseudomonadati</taxon>
        <taxon>Pseudomonadota</taxon>
        <taxon>Alphaproteobacteria</taxon>
        <taxon>Hyphomicrobiales</taxon>
        <taxon>Nitrobacteraceae</taxon>
        <taxon>Rhodopseudomonas</taxon>
    </lineage>
</organism>
<evidence type="ECO:0000313" key="2">
    <source>
        <dbReference type="EMBL" id="SEP12124.1"/>
    </source>
</evidence>
<name>A0A1H8VA04_9BRAD</name>
<evidence type="ECO:0000313" key="3">
    <source>
        <dbReference type="Proteomes" id="UP000199615"/>
    </source>
</evidence>
<dbReference type="OrthoDB" id="8141487at2"/>
<dbReference type="InterPro" id="IPR009951">
    <property type="entry name" value="Host-nuc_inhib_Gam"/>
</dbReference>
<keyword evidence="3" id="KW-1185">Reference proteome</keyword>
<dbReference type="AlphaFoldDB" id="A0A1H8VA04"/>
<sequence>MAPKKSKANPVPQDRAQASKALAEFAAIEREIDQLEIEMNGLIAEVKKDYFDRALPLRQKADVLEEGLQTYCEANRDDLTKGRKSKTVSFGVGKVEWRIQPKKVVINGKEETLVDYIRHSEDDDLKKFIRATFELNRVEVLRHPDELAKLPGVEIADSYETFQIKPDSAKIPDDLPAEAAQ</sequence>
<dbReference type="Pfam" id="PF07352">
    <property type="entry name" value="Phage_Mu_Gam"/>
    <property type="match status" value="1"/>
</dbReference>
<dbReference type="Proteomes" id="UP000199615">
    <property type="component" value="Unassembled WGS sequence"/>
</dbReference>
<dbReference type="GO" id="GO:0003690">
    <property type="term" value="F:double-stranded DNA binding"/>
    <property type="evidence" value="ECO:0007669"/>
    <property type="project" value="InterPro"/>
</dbReference>
<dbReference type="EMBL" id="FODT01000008">
    <property type="protein sequence ID" value="SEP12124.1"/>
    <property type="molecule type" value="Genomic_DNA"/>
</dbReference>
<evidence type="ECO:0000256" key="1">
    <source>
        <dbReference type="SAM" id="Coils"/>
    </source>
</evidence>
<dbReference type="Gene3D" id="1.20.5.170">
    <property type="match status" value="1"/>
</dbReference>
<dbReference type="GO" id="GO:0042262">
    <property type="term" value="P:DNA protection"/>
    <property type="evidence" value="ECO:0007669"/>
    <property type="project" value="InterPro"/>
</dbReference>
<keyword evidence="1" id="KW-0175">Coiled coil</keyword>